<keyword evidence="2" id="KW-1185">Reference proteome</keyword>
<protein>
    <submittedName>
        <fullName evidence="1">Uncharacterized protein</fullName>
    </submittedName>
</protein>
<name>C0NGB0_AJECG</name>
<dbReference type="AlphaFoldDB" id="C0NGB0"/>
<evidence type="ECO:0000313" key="1">
    <source>
        <dbReference type="EMBL" id="EEH10281.1"/>
    </source>
</evidence>
<sequence>MGNSGTGIARRRGQSADPASTNTIIWALEFQGNCQVPSAADWPLAHPSQRRTASTVSSTMDLREIHDWIFMHEIPPPYQVHARFNWLALCHSVLSAEFIIDTLAVPTGWAWRQIAPADPQQTFTICLKVSGQSWERQNVHQCFSQTLKV</sequence>
<evidence type="ECO:0000313" key="2">
    <source>
        <dbReference type="Proteomes" id="UP000001631"/>
    </source>
</evidence>
<gene>
    <name evidence="1" type="ORF">HCBG_01926</name>
</gene>
<dbReference type="GeneID" id="69034942"/>
<reference evidence="1" key="1">
    <citation type="submission" date="2009-02" db="EMBL/GenBank/DDBJ databases">
        <title>The Genome Sequence of Ajellomyces capsulatus strain G186AR.</title>
        <authorList>
            <consortium name="The Broad Institute Genome Sequencing Platform"/>
            <person name="Champion M."/>
            <person name="Cuomo C."/>
            <person name="Ma L.-J."/>
            <person name="Henn M.R."/>
            <person name="Sil A."/>
            <person name="Goldman B."/>
            <person name="Young S.K."/>
            <person name="Kodira C.D."/>
            <person name="Zeng Q."/>
            <person name="Koehrsen M."/>
            <person name="Alvarado L."/>
            <person name="Berlin A."/>
            <person name="Borenstein D."/>
            <person name="Chen Z."/>
            <person name="Engels R."/>
            <person name="Freedman E."/>
            <person name="Gellesch M."/>
            <person name="Goldberg J."/>
            <person name="Griggs A."/>
            <person name="Gujja S."/>
            <person name="Heiman D."/>
            <person name="Hepburn T."/>
            <person name="Howarth C."/>
            <person name="Jen D."/>
            <person name="Larson L."/>
            <person name="Lewis B."/>
            <person name="Mehta T."/>
            <person name="Park D."/>
            <person name="Pearson M."/>
            <person name="Roberts A."/>
            <person name="Saif S."/>
            <person name="Shea T."/>
            <person name="Shenoy N."/>
            <person name="Sisk P."/>
            <person name="Stolte C."/>
            <person name="Sykes S."/>
            <person name="Walk T."/>
            <person name="White J."/>
            <person name="Yandava C."/>
            <person name="Klein B."/>
            <person name="McEwen J.G."/>
            <person name="Puccia R."/>
            <person name="Goldman G.H."/>
            <person name="Felipe M.S."/>
            <person name="Nino-Vega G."/>
            <person name="San-Blas G."/>
            <person name="Taylor J."/>
            <person name="Mendoza L."/>
            <person name="Galagan J."/>
            <person name="Nusbaum C."/>
            <person name="Birren B."/>
        </authorList>
    </citation>
    <scope>NUCLEOTIDE SEQUENCE</scope>
    <source>
        <strain evidence="1">G186AR</strain>
    </source>
</reference>
<dbReference type="InParanoid" id="C0NGB0"/>
<dbReference type="Proteomes" id="UP000001631">
    <property type="component" value="Unassembled WGS sequence"/>
</dbReference>
<organism evidence="1 2">
    <name type="scientific">Ajellomyces capsulatus (strain G186AR / H82 / ATCC MYA-2454 / RMSCC 2432)</name>
    <name type="common">Darling's disease fungus</name>
    <name type="synonym">Histoplasma capsulatum</name>
    <dbReference type="NCBI Taxonomy" id="447093"/>
    <lineage>
        <taxon>Eukaryota</taxon>
        <taxon>Fungi</taxon>
        <taxon>Dikarya</taxon>
        <taxon>Ascomycota</taxon>
        <taxon>Pezizomycotina</taxon>
        <taxon>Eurotiomycetes</taxon>
        <taxon>Eurotiomycetidae</taxon>
        <taxon>Onygenales</taxon>
        <taxon>Ajellomycetaceae</taxon>
        <taxon>Histoplasma</taxon>
    </lineage>
</organism>
<dbReference type="EMBL" id="GG663364">
    <property type="protein sequence ID" value="EEH10281.1"/>
    <property type="molecule type" value="Genomic_DNA"/>
</dbReference>
<accession>C0NGB0</accession>
<proteinExistence type="predicted"/>
<dbReference type="HOGENOM" id="CLU_1749081_0_0_1"/>
<dbReference type="RefSeq" id="XP_045290761.1">
    <property type="nucleotide sequence ID" value="XM_045428975.1"/>
</dbReference>